<evidence type="ECO:0000313" key="2">
    <source>
        <dbReference type="Proteomes" id="UP001232973"/>
    </source>
</evidence>
<dbReference type="RefSeq" id="WP_274454589.1">
    <property type="nucleotide sequence ID" value="NZ_CP067097.1"/>
</dbReference>
<keyword evidence="2" id="KW-1185">Reference proteome</keyword>
<proteinExistence type="predicted"/>
<sequence length="83" mass="9069">MVNVQLGAIQSGGWSDNVGIFTGQNIQNSWDSHSTGVNAANGQFGDWNRSFILAAYNATKGMYGQPIFDRDLKGNQSHLHIGW</sequence>
<organism evidence="1 2">
    <name type="scientific">Alicyclobacillus cycloheptanicus</name>
    <dbReference type="NCBI Taxonomy" id="1457"/>
    <lineage>
        <taxon>Bacteria</taxon>
        <taxon>Bacillati</taxon>
        <taxon>Bacillota</taxon>
        <taxon>Bacilli</taxon>
        <taxon>Bacillales</taxon>
        <taxon>Alicyclobacillaceae</taxon>
        <taxon>Alicyclobacillus</taxon>
    </lineage>
</organism>
<comment type="caution">
    <text evidence="1">The sequence shown here is derived from an EMBL/GenBank/DDBJ whole genome shotgun (WGS) entry which is preliminary data.</text>
</comment>
<dbReference type="Proteomes" id="UP001232973">
    <property type="component" value="Unassembled WGS sequence"/>
</dbReference>
<evidence type="ECO:0000313" key="1">
    <source>
        <dbReference type="EMBL" id="MDQ0189658.1"/>
    </source>
</evidence>
<reference evidence="1 2" key="1">
    <citation type="submission" date="2023-07" db="EMBL/GenBank/DDBJ databases">
        <title>Genomic Encyclopedia of Type Strains, Phase IV (KMG-IV): sequencing the most valuable type-strain genomes for metagenomic binning, comparative biology and taxonomic classification.</title>
        <authorList>
            <person name="Goeker M."/>
        </authorList>
    </citation>
    <scope>NUCLEOTIDE SEQUENCE [LARGE SCALE GENOMIC DNA]</scope>
    <source>
        <strain evidence="1 2">DSM 4006</strain>
    </source>
</reference>
<dbReference type="EMBL" id="JAUSTP010000009">
    <property type="protein sequence ID" value="MDQ0189658.1"/>
    <property type="molecule type" value="Genomic_DNA"/>
</dbReference>
<name>A0ABT9XH96_9BACL</name>
<gene>
    <name evidence="1" type="ORF">J2S03_001503</name>
</gene>
<accession>A0ABT9XH96</accession>
<protein>
    <submittedName>
        <fullName evidence="1">Uncharacterized protein</fullName>
    </submittedName>
</protein>